<accession>A0ABR4SM39</accession>
<keyword evidence="5" id="KW-1185">Reference proteome</keyword>
<dbReference type="InterPro" id="IPR005950">
    <property type="entry name" value="ModA"/>
</dbReference>
<evidence type="ECO:0000256" key="3">
    <source>
        <dbReference type="ARBA" id="ARBA00022729"/>
    </source>
</evidence>
<keyword evidence="3" id="KW-0732">Signal</keyword>
<dbReference type="EMBL" id="JDRS01000014">
    <property type="protein sequence ID" value="KDS92876.1"/>
    <property type="molecule type" value="Genomic_DNA"/>
</dbReference>
<dbReference type="PANTHER" id="PTHR30632:SF0">
    <property type="entry name" value="SULFATE-BINDING PROTEIN"/>
    <property type="match status" value="1"/>
</dbReference>
<dbReference type="PANTHER" id="PTHR30632">
    <property type="entry name" value="MOLYBDATE-BINDING PERIPLASMIC PROTEIN"/>
    <property type="match status" value="1"/>
</dbReference>
<dbReference type="InterPro" id="IPR050682">
    <property type="entry name" value="ModA/WtpA"/>
</dbReference>
<protein>
    <submittedName>
        <fullName evidence="4">Molybdate-binding protein</fullName>
    </submittedName>
</protein>
<dbReference type="Proteomes" id="UP000030182">
    <property type="component" value="Unassembled WGS sequence"/>
</dbReference>
<sequence>MKRMASALAAATLVVVSLVGCGGSDERTGSHASPARTKLTVFAAPSLEDAFGNLEKDFEAANPGIDVVFTYAESKDLVTQMSEGAQADVFAPASTTWMNQAEDKGLVPKYSSEVFALDTLELAVAKGNPKNIEDLEDLAARPELVAVRCASAVPCGEATDKLVRNAFLDDLRFDTEEQSSRDALGLLKAGEADAAIVYESDVASAEDTVDGVDLAGAQLHSNTYEIAVTKDAKESTRSEAAQKYVDLVLSHEGQMTIVDAGFRPVK</sequence>
<reference evidence="4 5" key="1">
    <citation type="submission" date="2014-01" db="EMBL/GenBank/DDBJ databases">
        <title>Draft genome sequence of the multidrug-resistant clinical isolate Dermabacter hominis 1368.</title>
        <authorList>
            <person name="Albersmeier A."/>
            <person name="Bomholt C."/>
            <person name="Glaub A."/>
            <person name="Ruckert C."/>
            <person name="Soriano F."/>
            <person name="Fernandez-Natal I."/>
            <person name="Tauch A."/>
        </authorList>
    </citation>
    <scope>NUCLEOTIDE SEQUENCE [LARGE SCALE GENOMIC DNA]</scope>
    <source>
        <strain evidence="4 5">1368</strain>
    </source>
</reference>
<evidence type="ECO:0000313" key="5">
    <source>
        <dbReference type="Proteomes" id="UP000030182"/>
    </source>
</evidence>
<dbReference type="SUPFAM" id="SSF53850">
    <property type="entry name" value="Periplasmic binding protein-like II"/>
    <property type="match status" value="1"/>
</dbReference>
<keyword evidence="2" id="KW-0479">Metal-binding</keyword>
<evidence type="ECO:0000256" key="1">
    <source>
        <dbReference type="ARBA" id="ARBA00009175"/>
    </source>
</evidence>
<dbReference type="PROSITE" id="PS51257">
    <property type="entry name" value="PROKAR_LIPOPROTEIN"/>
    <property type="match status" value="1"/>
</dbReference>
<dbReference type="RefSeq" id="WP_034372812.1">
    <property type="nucleotide sequence ID" value="NZ_KN323183.1"/>
</dbReference>
<dbReference type="PIRSF" id="PIRSF004846">
    <property type="entry name" value="ModA"/>
    <property type="match status" value="1"/>
</dbReference>
<gene>
    <name evidence="4" type="ORF">DHOM_08750</name>
</gene>
<comment type="caution">
    <text evidence="4">The sequence shown here is derived from an EMBL/GenBank/DDBJ whole genome shotgun (WGS) entry which is preliminary data.</text>
</comment>
<evidence type="ECO:0000313" key="4">
    <source>
        <dbReference type="EMBL" id="KDS92876.1"/>
    </source>
</evidence>
<name>A0ABR4SM39_9MICO</name>
<dbReference type="NCBIfam" id="TIGR01256">
    <property type="entry name" value="modA"/>
    <property type="match status" value="1"/>
</dbReference>
<organism evidence="4 5">
    <name type="scientific">Dermabacter hominis 1368</name>
    <dbReference type="NCBI Taxonomy" id="1450519"/>
    <lineage>
        <taxon>Bacteria</taxon>
        <taxon>Bacillati</taxon>
        <taxon>Actinomycetota</taxon>
        <taxon>Actinomycetes</taxon>
        <taxon>Micrococcales</taxon>
        <taxon>Dermabacteraceae</taxon>
        <taxon>Dermabacter</taxon>
    </lineage>
</organism>
<dbReference type="Gene3D" id="3.40.190.10">
    <property type="entry name" value="Periplasmic binding protein-like II"/>
    <property type="match status" value="2"/>
</dbReference>
<evidence type="ECO:0000256" key="2">
    <source>
        <dbReference type="ARBA" id="ARBA00022723"/>
    </source>
</evidence>
<proteinExistence type="inferred from homology"/>
<dbReference type="Pfam" id="PF13531">
    <property type="entry name" value="SBP_bac_11"/>
    <property type="match status" value="1"/>
</dbReference>
<comment type="similarity">
    <text evidence="1">Belongs to the bacterial solute-binding protein ModA family.</text>
</comment>